<dbReference type="Pfam" id="PF01380">
    <property type="entry name" value="SIS"/>
    <property type="match status" value="1"/>
</dbReference>
<feature type="domain" description="CBS" evidence="8">
    <location>
        <begin position="278"/>
        <end position="332"/>
    </location>
</feature>
<dbReference type="InterPro" id="IPR035474">
    <property type="entry name" value="SIS_Kpsf"/>
</dbReference>
<dbReference type="AlphaFoldDB" id="A0A6J4T6Q4"/>
<feature type="binding site" evidence="5">
    <location>
        <position position="88"/>
    </location>
    <ligand>
        <name>Zn(2+)</name>
        <dbReference type="ChEBI" id="CHEBI:29105"/>
    </ligand>
</feature>
<dbReference type="InterPro" id="IPR000644">
    <property type="entry name" value="CBS_dom"/>
</dbReference>
<feature type="site" description="Catalytically relevant" evidence="6">
    <location>
        <position position="158"/>
    </location>
</feature>
<evidence type="ECO:0000256" key="2">
    <source>
        <dbReference type="ARBA" id="ARBA00022737"/>
    </source>
</evidence>
<dbReference type="InterPro" id="IPR004800">
    <property type="entry name" value="KdsD/KpsF-type"/>
</dbReference>
<dbReference type="EC" id="5.3.1.13" evidence="10"/>
<evidence type="ECO:0000256" key="1">
    <source>
        <dbReference type="ARBA" id="ARBA00008165"/>
    </source>
</evidence>
<sequence>MSAFAPPVVHADGEAARALSNGREVIETEARALLQLADHLDESFAKAVDLLVSTKQRVIVSGMGKSGHVGRKVAATLASTGTPALFVHPAEAAHGDLGMITPGDTLIILSNSGSTPELRSVLRHAKLFGCPIIAVASQHASPLMQAANVRLLLPAVREACPVNIAPTTSTTLMLALGDALAVAAMRVRGLTRERLQLLHPGGAIGDRLQPIDRLMHMGGSLPLVDQDTSMADVVIEMTRKSYGIAGVMNDGELVGVITDGDLRRHSQHLFSCRASDVMTPDPKLVPEGALCEDVLAVLQEHRITALFVCAHDAPRRPVGLVHIHDFARLRND</sequence>
<keyword evidence="5" id="KW-0862">Zinc</keyword>
<dbReference type="InterPro" id="IPR046342">
    <property type="entry name" value="CBS_dom_sf"/>
</dbReference>
<gene>
    <name evidence="10" type="ORF">AVDCRST_MAG09-1619</name>
</gene>
<evidence type="ECO:0000259" key="8">
    <source>
        <dbReference type="PROSITE" id="PS51371"/>
    </source>
</evidence>
<dbReference type="CDD" id="cd04604">
    <property type="entry name" value="CBS_pair_SIS_assoc"/>
    <property type="match status" value="1"/>
</dbReference>
<name>A0A6J4T6Q4_9SPHN</name>
<feature type="site" description="Catalytically relevant" evidence="6">
    <location>
        <position position="65"/>
    </location>
</feature>
<evidence type="ECO:0000256" key="7">
    <source>
        <dbReference type="PROSITE-ProRule" id="PRU00703"/>
    </source>
</evidence>
<dbReference type="PANTHER" id="PTHR42745:SF1">
    <property type="entry name" value="ARABINOSE 5-PHOSPHATE ISOMERASE KDSD"/>
    <property type="match status" value="1"/>
</dbReference>
<dbReference type="GO" id="GO:0019146">
    <property type="term" value="F:arabinose-5-phosphate isomerase activity"/>
    <property type="evidence" value="ECO:0007669"/>
    <property type="project" value="UniProtKB-EC"/>
</dbReference>
<feature type="domain" description="CBS" evidence="8">
    <location>
        <begin position="215"/>
        <end position="275"/>
    </location>
</feature>
<dbReference type="PROSITE" id="PS51464">
    <property type="entry name" value="SIS"/>
    <property type="match status" value="1"/>
</dbReference>
<dbReference type="Gene3D" id="3.10.580.10">
    <property type="entry name" value="CBS-domain"/>
    <property type="match status" value="1"/>
</dbReference>
<dbReference type="Gene3D" id="3.40.50.10490">
    <property type="entry name" value="Glucose-6-phosphate isomerase like protein, domain 1"/>
    <property type="match status" value="1"/>
</dbReference>
<evidence type="ECO:0000259" key="9">
    <source>
        <dbReference type="PROSITE" id="PS51464"/>
    </source>
</evidence>
<dbReference type="GO" id="GO:0005975">
    <property type="term" value="P:carbohydrate metabolic process"/>
    <property type="evidence" value="ECO:0007669"/>
    <property type="project" value="InterPro"/>
</dbReference>
<organism evidence="10">
    <name type="scientific">uncultured Sphingomonas sp</name>
    <dbReference type="NCBI Taxonomy" id="158754"/>
    <lineage>
        <taxon>Bacteria</taxon>
        <taxon>Pseudomonadati</taxon>
        <taxon>Pseudomonadota</taxon>
        <taxon>Alphaproteobacteria</taxon>
        <taxon>Sphingomonadales</taxon>
        <taxon>Sphingomonadaceae</taxon>
        <taxon>Sphingomonas</taxon>
        <taxon>environmental samples</taxon>
    </lineage>
</organism>
<keyword evidence="10" id="KW-0413">Isomerase</keyword>
<feature type="site" description="Catalytically relevant" evidence="6">
    <location>
        <position position="199"/>
    </location>
</feature>
<dbReference type="NCBIfam" id="TIGR00393">
    <property type="entry name" value="kpsF"/>
    <property type="match status" value="1"/>
</dbReference>
<dbReference type="PANTHER" id="PTHR42745">
    <property type="match status" value="1"/>
</dbReference>
<evidence type="ECO:0000256" key="3">
    <source>
        <dbReference type="ARBA" id="ARBA00023122"/>
    </source>
</evidence>
<keyword evidence="3 7" id="KW-0129">CBS domain</keyword>
<dbReference type="RefSeq" id="WP_294173700.1">
    <property type="nucleotide sequence ID" value="NZ_CADCVZ010000041.1"/>
</dbReference>
<dbReference type="CDD" id="cd05014">
    <property type="entry name" value="SIS_Kpsf"/>
    <property type="match status" value="1"/>
</dbReference>
<dbReference type="Pfam" id="PF00571">
    <property type="entry name" value="CBS"/>
    <property type="match status" value="2"/>
</dbReference>
<dbReference type="InterPro" id="IPR001347">
    <property type="entry name" value="SIS_dom"/>
</dbReference>
<dbReference type="GO" id="GO:0046872">
    <property type="term" value="F:metal ion binding"/>
    <property type="evidence" value="ECO:0007669"/>
    <property type="project" value="UniProtKB-KW"/>
</dbReference>
<proteinExistence type="inferred from homology"/>
<dbReference type="GO" id="GO:0097367">
    <property type="term" value="F:carbohydrate derivative binding"/>
    <property type="evidence" value="ECO:0007669"/>
    <property type="project" value="InterPro"/>
</dbReference>
<dbReference type="GO" id="GO:1901135">
    <property type="term" value="P:carbohydrate derivative metabolic process"/>
    <property type="evidence" value="ECO:0007669"/>
    <property type="project" value="InterPro"/>
</dbReference>
<comment type="similarity">
    <text evidence="1 4">Belongs to the SIS family. GutQ/KpsF subfamily.</text>
</comment>
<dbReference type="InterPro" id="IPR046348">
    <property type="entry name" value="SIS_dom_sf"/>
</dbReference>
<dbReference type="EMBL" id="CADCVZ010000041">
    <property type="protein sequence ID" value="CAA9514737.1"/>
    <property type="molecule type" value="Genomic_DNA"/>
</dbReference>
<evidence type="ECO:0000256" key="4">
    <source>
        <dbReference type="PIRNR" id="PIRNR004692"/>
    </source>
</evidence>
<evidence type="ECO:0000313" key="10">
    <source>
        <dbReference type="EMBL" id="CAA9514737.1"/>
    </source>
</evidence>
<protein>
    <submittedName>
        <fullName evidence="10">D-arabinose 5-phosphate isomerase</fullName>
        <ecNumber evidence="10">5.3.1.13</ecNumber>
    </submittedName>
</protein>
<evidence type="ECO:0000256" key="5">
    <source>
        <dbReference type="PIRSR" id="PIRSR004692-2"/>
    </source>
</evidence>
<dbReference type="PIRSF" id="PIRSF004692">
    <property type="entry name" value="KdsD_KpsF"/>
    <property type="match status" value="1"/>
</dbReference>
<keyword evidence="2" id="KW-0677">Repeat</keyword>
<reference evidence="10" key="1">
    <citation type="submission" date="2020-02" db="EMBL/GenBank/DDBJ databases">
        <authorList>
            <person name="Meier V. D."/>
        </authorList>
    </citation>
    <scope>NUCLEOTIDE SEQUENCE</scope>
    <source>
        <strain evidence="10">AVDCRST_MAG09</strain>
    </source>
</reference>
<dbReference type="FunFam" id="3.40.50.10490:FF:000011">
    <property type="entry name" value="Arabinose 5-phosphate isomerase"/>
    <property type="match status" value="1"/>
</dbReference>
<feature type="site" description="Catalytically relevant" evidence="6">
    <location>
        <position position="117"/>
    </location>
</feature>
<accession>A0A6J4T6Q4</accession>
<evidence type="ECO:0000256" key="6">
    <source>
        <dbReference type="PIRSR" id="PIRSR004692-3"/>
    </source>
</evidence>
<dbReference type="SMART" id="SM00116">
    <property type="entry name" value="CBS"/>
    <property type="match status" value="2"/>
</dbReference>
<feature type="domain" description="SIS" evidence="9">
    <location>
        <begin position="47"/>
        <end position="190"/>
    </location>
</feature>
<keyword evidence="5" id="KW-0479">Metal-binding</keyword>
<dbReference type="InterPro" id="IPR050986">
    <property type="entry name" value="GutQ/KpsF_isomerases"/>
</dbReference>
<dbReference type="PROSITE" id="PS51371">
    <property type="entry name" value="CBS"/>
    <property type="match status" value="2"/>
</dbReference>
<dbReference type="SUPFAM" id="SSF53697">
    <property type="entry name" value="SIS domain"/>
    <property type="match status" value="1"/>
</dbReference>